<comment type="caution">
    <text evidence="2">The sequence shown here is derived from an EMBL/GenBank/DDBJ whole genome shotgun (WGS) entry which is preliminary data.</text>
</comment>
<keyword evidence="1" id="KW-0472">Membrane</keyword>
<evidence type="ECO:0000313" key="3">
    <source>
        <dbReference type="Proteomes" id="UP001162031"/>
    </source>
</evidence>
<evidence type="ECO:0000256" key="1">
    <source>
        <dbReference type="SAM" id="Phobius"/>
    </source>
</evidence>
<keyword evidence="3" id="KW-1185">Reference proteome</keyword>
<proteinExistence type="predicted"/>
<dbReference type="EMBL" id="CANTFL010001353">
    <property type="protein sequence ID" value="CAI5737989.1"/>
    <property type="molecule type" value="Genomic_DNA"/>
</dbReference>
<evidence type="ECO:0008006" key="4">
    <source>
        <dbReference type="Google" id="ProtNLM"/>
    </source>
</evidence>
<protein>
    <recommendedName>
        <fullName evidence="4">HNH nuclease domain-containing protein</fullName>
    </recommendedName>
</protein>
<evidence type="ECO:0000313" key="2">
    <source>
        <dbReference type="EMBL" id="CAI5737989.1"/>
    </source>
</evidence>
<reference evidence="2" key="1">
    <citation type="submission" date="2022-12" db="EMBL/GenBank/DDBJ databases">
        <authorList>
            <person name="Webb A."/>
        </authorList>
    </citation>
    <scope>NUCLEOTIDE SEQUENCE</scope>
    <source>
        <strain evidence="2">Hp1</strain>
    </source>
</reference>
<keyword evidence="1" id="KW-1133">Transmembrane helix</keyword>
<accession>A0AAV0UR82</accession>
<dbReference type="Proteomes" id="UP001162031">
    <property type="component" value="Unassembled WGS sequence"/>
</dbReference>
<dbReference type="AlphaFoldDB" id="A0AAV0UR82"/>
<keyword evidence="1" id="KW-0812">Transmembrane</keyword>
<organism evidence="2 3">
    <name type="scientific">Hyaloperonospora brassicae</name>
    <name type="common">Brassica downy mildew</name>
    <name type="synonym">Peronospora brassicae</name>
    <dbReference type="NCBI Taxonomy" id="162125"/>
    <lineage>
        <taxon>Eukaryota</taxon>
        <taxon>Sar</taxon>
        <taxon>Stramenopiles</taxon>
        <taxon>Oomycota</taxon>
        <taxon>Peronosporomycetes</taxon>
        <taxon>Peronosporales</taxon>
        <taxon>Peronosporaceae</taxon>
        <taxon>Hyaloperonospora</taxon>
    </lineage>
</organism>
<gene>
    <name evidence="2" type="ORF">HBR001_LOCUS7337</name>
</gene>
<feature type="transmembrane region" description="Helical" evidence="1">
    <location>
        <begin position="42"/>
        <end position="63"/>
    </location>
</feature>
<name>A0AAV0UR82_HYABA</name>
<sequence>MDDEREEQKRVASLSTVSLDPYSEITDEAAEGIEPLSRSRCMWAPFVVMAGLLLVAVGLVLVLDADHASRRISTVEEDPLLSALSSNTSAKAGLKAPAQTLMKWLEQAHRASEVYVEGGSSDMDLNGVLFPQHGTDALLPFNAMLSVTSGITVTSQRYIAVANGRGYKWTVTSFGVGDNVATQGCLTAMHVFPYNGLDSIVRTANWTSSSVDEKNEVNVRVDGETYTVYLEDDYLLSNDRCWTIERHGLEFAMRVCTSATSAQVLQTEYDDLFNATAQCPQLAPNATQARTLLSVPLPLRKWYASYQM</sequence>